<comment type="subcellular location">
    <subcellularLocation>
        <location evidence="2">Cytoplasm</location>
    </subcellularLocation>
    <subcellularLocation>
        <location evidence="1">Endosome</location>
    </subcellularLocation>
</comment>
<keyword evidence="4" id="KW-0967">Endosome</keyword>
<feature type="region of interest" description="Disordered" evidence="5">
    <location>
        <begin position="1090"/>
        <end position="1132"/>
    </location>
</feature>
<feature type="compositionally biased region" description="Polar residues" evidence="5">
    <location>
        <begin position="884"/>
        <end position="916"/>
    </location>
</feature>
<evidence type="ECO:0000259" key="6">
    <source>
        <dbReference type="PROSITE" id="PS50055"/>
    </source>
</evidence>
<dbReference type="GO" id="GO:0032456">
    <property type="term" value="P:endocytic recycling"/>
    <property type="evidence" value="ECO:0007669"/>
    <property type="project" value="TreeGrafter"/>
</dbReference>
<evidence type="ECO:0000313" key="8">
    <source>
        <dbReference type="EMBL" id="VDK21932.1"/>
    </source>
</evidence>
<dbReference type="PANTHER" id="PTHR23030:SF30">
    <property type="entry name" value="TYROSINE-PROTEIN PHOSPHATASE NON-RECEPTOR TYPE 23"/>
    <property type="match status" value="1"/>
</dbReference>
<feature type="compositionally biased region" description="Polar residues" evidence="5">
    <location>
        <begin position="1035"/>
        <end position="1044"/>
    </location>
</feature>
<dbReference type="EMBL" id="UYRS01000133">
    <property type="protein sequence ID" value="VDK21932.1"/>
    <property type="molecule type" value="Genomic_DNA"/>
</dbReference>
<feature type="region of interest" description="Disordered" evidence="5">
    <location>
        <begin position="1035"/>
        <end position="1061"/>
    </location>
</feature>
<dbReference type="GO" id="GO:0005768">
    <property type="term" value="C:endosome"/>
    <property type="evidence" value="ECO:0007669"/>
    <property type="project" value="UniProtKB-SubCell"/>
</dbReference>
<dbReference type="SMART" id="SM00194">
    <property type="entry name" value="PTPc"/>
    <property type="match status" value="1"/>
</dbReference>
<protein>
    <submittedName>
        <fullName evidence="10">BRO1 domain-containing protein</fullName>
    </submittedName>
</protein>
<dbReference type="Pfam" id="PF03097">
    <property type="entry name" value="BRO1"/>
    <property type="match status" value="1"/>
</dbReference>
<keyword evidence="9" id="KW-1185">Reference proteome</keyword>
<dbReference type="OrthoDB" id="10266451at2759"/>
<reference evidence="10" key="1">
    <citation type="submission" date="2016-04" db="UniProtKB">
        <authorList>
            <consortium name="WormBaseParasite"/>
        </authorList>
    </citation>
    <scope>IDENTIFICATION</scope>
</reference>
<evidence type="ECO:0000256" key="4">
    <source>
        <dbReference type="ARBA" id="ARBA00022753"/>
    </source>
</evidence>
<dbReference type="InterPro" id="IPR038499">
    <property type="entry name" value="BRO1_sf"/>
</dbReference>
<feature type="compositionally biased region" description="Polar residues" evidence="5">
    <location>
        <begin position="1880"/>
        <end position="1892"/>
    </location>
</feature>
<dbReference type="Pfam" id="PF00102">
    <property type="entry name" value="Y_phosphatase"/>
    <property type="match status" value="2"/>
</dbReference>
<dbReference type="GO" id="GO:0043328">
    <property type="term" value="P:protein transport to vacuole involved in ubiquitin-dependent protein catabolic process via the multivesicular body sorting pathway"/>
    <property type="evidence" value="ECO:0007669"/>
    <property type="project" value="TreeGrafter"/>
</dbReference>
<dbReference type="PROSITE" id="PS51180">
    <property type="entry name" value="BRO1"/>
    <property type="match status" value="1"/>
</dbReference>
<dbReference type="Proteomes" id="UP000282613">
    <property type="component" value="Unassembled WGS sequence"/>
</dbReference>
<feature type="compositionally biased region" description="Polar residues" evidence="5">
    <location>
        <begin position="1090"/>
        <end position="1108"/>
    </location>
</feature>
<dbReference type="Pfam" id="PF13949">
    <property type="entry name" value="ALIX_LYPXL_bnd"/>
    <property type="match status" value="1"/>
</dbReference>
<dbReference type="InterPro" id="IPR029021">
    <property type="entry name" value="Prot-tyrosine_phosphatase-like"/>
</dbReference>
<dbReference type="Gene3D" id="1.20.120.560">
    <property type="entry name" value="alix/aip1 in complex with the ypdl late domain"/>
    <property type="match status" value="1"/>
</dbReference>
<feature type="compositionally biased region" description="Low complexity" evidence="5">
    <location>
        <begin position="755"/>
        <end position="769"/>
    </location>
</feature>
<feature type="region of interest" description="Disordered" evidence="5">
    <location>
        <begin position="1832"/>
        <end position="1892"/>
    </location>
</feature>
<dbReference type="Gene3D" id="1.25.40.280">
    <property type="entry name" value="alix/aip1 like domains"/>
    <property type="match status" value="1"/>
</dbReference>
<feature type="domain" description="BRO1" evidence="7">
    <location>
        <begin position="1"/>
        <end position="318"/>
    </location>
</feature>
<gene>
    <name evidence="8" type="ORF">TASK_LOCUS827</name>
</gene>
<evidence type="ECO:0000259" key="7">
    <source>
        <dbReference type="PROSITE" id="PS51180"/>
    </source>
</evidence>
<evidence type="ECO:0000313" key="9">
    <source>
        <dbReference type="Proteomes" id="UP000282613"/>
    </source>
</evidence>
<feature type="compositionally biased region" description="Polar residues" evidence="5">
    <location>
        <begin position="1179"/>
        <end position="1222"/>
    </location>
</feature>
<feature type="compositionally biased region" description="Low complexity" evidence="5">
    <location>
        <begin position="1123"/>
        <end position="1132"/>
    </location>
</feature>
<feature type="compositionally biased region" description="Basic and acidic residues" evidence="5">
    <location>
        <begin position="1852"/>
        <end position="1868"/>
    </location>
</feature>
<name>A0A158R6T1_TAEAS</name>
<dbReference type="STRING" id="60517.A0A158R6T1"/>
<feature type="region of interest" description="Disordered" evidence="5">
    <location>
        <begin position="1179"/>
        <end position="1250"/>
    </location>
</feature>
<keyword evidence="3" id="KW-0963">Cytoplasm</keyword>
<dbReference type="GO" id="GO:0045022">
    <property type="term" value="P:early endosome to late endosome transport"/>
    <property type="evidence" value="ECO:0007669"/>
    <property type="project" value="TreeGrafter"/>
</dbReference>
<feature type="compositionally biased region" description="Pro residues" evidence="5">
    <location>
        <begin position="770"/>
        <end position="779"/>
    </location>
</feature>
<dbReference type="SMART" id="SM01041">
    <property type="entry name" value="BRO1"/>
    <property type="match status" value="1"/>
</dbReference>
<feature type="region of interest" description="Disordered" evidence="5">
    <location>
        <begin position="884"/>
        <end position="985"/>
    </location>
</feature>
<feature type="compositionally biased region" description="Polar residues" evidence="5">
    <location>
        <begin position="944"/>
        <end position="973"/>
    </location>
</feature>
<proteinExistence type="predicted"/>
<dbReference type="PANTHER" id="PTHR23030">
    <property type="entry name" value="PCD6 INTERACTING PROTEIN-RELATED"/>
    <property type="match status" value="1"/>
</dbReference>
<dbReference type="InterPro" id="IPR004328">
    <property type="entry name" value="BRO1_dom"/>
</dbReference>
<feature type="compositionally biased region" description="Low complexity" evidence="5">
    <location>
        <begin position="835"/>
        <end position="852"/>
    </location>
</feature>
<feature type="region of interest" description="Disordered" evidence="5">
    <location>
        <begin position="730"/>
        <end position="865"/>
    </location>
</feature>
<dbReference type="GO" id="GO:0004725">
    <property type="term" value="F:protein tyrosine phosphatase activity"/>
    <property type="evidence" value="ECO:0007669"/>
    <property type="project" value="InterPro"/>
</dbReference>
<dbReference type="WBParaSite" id="TASK_0000082601-mRNA-1">
    <property type="protein sequence ID" value="TASK_0000082601-mRNA-1"/>
    <property type="gene ID" value="TASK_0000082601"/>
</dbReference>
<feature type="domain" description="Tyrosine-protein phosphatase" evidence="6">
    <location>
        <begin position="1423"/>
        <end position="1698"/>
    </location>
</feature>
<organism evidence="10">
    <name type="scientific">Taenia asiatica</name>
    <name type="common">Asian tapeworm</name>
    <dbReference type="NCBI Taxonomy" id="60517"/>
    <lineage>
        <taxon>Eukaryota</taxon>
        <taxon>Metazoa</taxon>
        <taxon>Spiralia</taxon>
        <taxon>Lophotrochozoa</taxon>
        <taxon>Platyhelminthes</taxon>
        <taxon>Cestoda</taxon>
        <taxon>Eucestoda</taxon>
        <taxon>Cyclophyllidea</taxon>
        <taxon>Taeniidae</taxon>
        <taxon>Taenia</taxon>
    </lineage>
</organism>
<evidence type="ECO:0000256" key="3">
    <source>
        <dbReference type="ARBA" id="ARBA00022490"/>
    </source>
</evidence>
<evidence type="ECO:0000256" key="5">
    <source>
        <dbReference type="SAM" id="MobiDB-lite"/>
    </source>
</evidence>
<dbReference type="PROSITE" id="PS50055">
    <property type="entry name" value="TYR_PHOSPHATASE_PTP"/>
    <property type="match status" value="1"/>
</dbReference>
<evidence type="ECO:0000313" key="10">
    <source>
        <dbReference type="WBParaSite" id="TASK_0000082601-mRNA-1"/>
    </source>
</evidence>
<dbReference type="Gene3D" id="3.90.190.10">
    <property type="entry name" value="Protein tyrosine phosphatase superfamily"/>
    <property type="match status" value="1"/>
</dbReference>
<dbReference type="SUPFAM" id="SSF52799">
    <property type="entry name" value="(Phosphotyrosine protein) phosphatases II"/>
    <property type="match status" value="1"/>
</dbReference>
<evidence type="ECO:0000256" key="1">
    <source>
        <dbReference type="ARBA" id="ARBA00004177"/>
    </source>
</evidence>
<reference evidence="8 9" key="2">
    <citation type="submission" date="2018-11" db="EMBL/GenBank/DDBJ databases">
        <authorList>
            <consortium name="Pathogen Informatics"/>
        </authorList>
    </citation>
    <scope>NUCLEOTIDE SEQUENCE [LARGE SCALE GENOMIC DNA]</scope>
</reference>
<accession>A0A158R6T1</accession>
<dbReference type="InterPro" id="IPR025304">
    <property type="entry name" value="ALIX_V_dom"/>
</dbReference>
<dbReference type="InterPro" id="IPR000242">
    <property type="entry name" value="PTP_cat"/>
</dbReference>
<sequence>MKRYYSQLLLLKNRIDLTVPKLVEWPWQDAFNQTQFVRTEITYEEAAILYGLGAAYSLLGRKELRADAGSMKVACTNFQCAAWVFQTLRERYGSFTSADDMSGDLFHIYSLVSLNQAQECIVEKSIADSRPSNITAKLSKYLAESYERCLSMVNNLGDSVPVRFRKDWTRILSIKKFYYASLVDFFMASDNAAEMRFGISVAHFKSAQSSIEEAWRVAKTLTDVMEPQLAQSMTNTIQFVREIIVNGCASAVKDNSQIYHERVPPLEDLEKIEGTCLAKPIAFDHTDPAVIGEDIFKDLLPIETLEASSVYRFVYQDRCRLQIAFTNLLVSDRSFKPGYGCASFSPDLACFSEMKADFLRNILTEVEEKDSELGSLLSSLNLNPKELLKPDLGLPQALLDHCAKINALDRSPEGELSAQMSALVDVSVDVEADLEELSTEIQTTRERLNAILPIAPASKTDPVKEKLAKVAERQEKFALAAAEAKNSNTRLHEALTENLKALHTLTLLPDDIEAGLPNANDLITDTGLLQGLDEAARILSKVEEMRTQRTKMLENLRSALQADDATQEILATADSTNHSAIFQRRLDAHQEAVKLLHLNLAAQENITEALIAAHAEIGVKKHDILERRRQRTEEIDALIRSGEAYDHLLLKCGEGQTFYRDVGERVQTLRSELEEINVAIACLEPKQASQPTVPAQSAFAYVQPGSAIPSRKSAPVGPPTLRDVLRARSSAGEIKSTSLGPGNPTQVPPPPGPGSQPYWQSRPQQQNVNPPRPTQPSPVPYAVTQSQGSVPQGLYKPPGSTSVPQQYPGPYYHSPYLAGIQYPSRSPVPPPTYQPQPQQQQQSPAFVYQQQQRPSVPQYAPQPPTALQHPVLQYSMSGYQQISRIPTPQGQWPTQMGQNPSPGAQPVMSNQYRPPTSVQSYQSSQPGQQQMQIPPSGVYPAVSGMSNQQQYRASTPPQAYASTRSGQQPTQHPASGVQPTVPVMPNQQQYRTPAPAMQISQQPIQNLLSGVNPATTRAPYQQQYGALAPTQAYSSAQPTKNQPSGVKPVVPGTFNQQQHRPSIPAQSYPLTQLGQQPIQNQSSGTQLGMFNQPMTSQQCRSPNATQPRSPYVQKGPLLGAPVQGQPSYGQQYPQGMSVQRVQQPRAAAPISQQYYGAQQYAYTPPCGYQQGVPFNYGSYGQNQSVPSNQPLAVSQSSNQQQQHAGHVSTSPQDGASPASLSIPQPVAPVSSRQDVAREPPPTEVLPPAAVRCVPEPVASLEARRGSDVDEVVGDASADLGEAPISPHILTQADLELQRREKQLRATYDAPASSFVDSVTNKSNGEITANTTATTASNSHLDPLSDPLALNRFIDATERLLTWLQTMNDPCHGNGELSHPSLSSSSSSRPLSRLDQSWSRVMEIAASTTSKRPTQAAGRCGAAKNRRQECIPYDFNRVQLKRNSLCNKDDYINASHLDFASSLGEWCPRYILTQAPLPTTVADFWSMIFDQACELVVLALPPRRRTSLLPSSLDPSESYAEGAYGDLGDSLRVPPHLPPLKIGSRLQVGTGDSALELRLQAVKFTRSDALSQHPPTVDSISQSTCIERILTLRNCSSQQTRTIVHLCYSGSTPTSSDPNSIASFTTFVQTAIGFYKQQRSLMHPIAVVSEDGGGLGGMFIAASAAVLHAEVLGRIGDVSELVGCLCQQRRGAYSQSEQLAATCAVVGLAAKQSLARRDIVVGPSSSSTRKISSSCDDTALVGKEKQKKAMSTDVPQTGTQDFTASLFSDRPLQLSEMMSALGFTPIPAPTPPQPTEESKVQPLDEVSLATAVEGGGGSNGVFDDLPPHLVDLSLTEGGASGSPNAGRNRRHYQARDFVDKAYKESRDSLSADPNIFGDLNPLQSQSQPPASDN</sequence>
<dbReference type="Gene3D" id="1.20.140.50">
    <property type="entry name" value="alix/aip1 like domains"/>
    <property type="match status" value="1"/>
</dbReference>
<evidence type="ECO:0000256" key="2">
    <source>
        <dbReference type="ARBA" id="ARBA00004496"/>
    </source>
</evidence>
<dbReference type="PRINTS" id="PR00700">
    <property type="entry name" value="PRTYPHPHTASE"/>
</dbReference>
<feature type="compositionally biased region" description="Low complexity" evidence="5">
    <location>
        <begin position="917"/>
        <end position="936"/>
    </location>
</feature>